<proteinExistence type="predicted"/>
<organism evidence="1 2">
    <name type="scientific">Pseudomonas idahonensis</name>
    <dbReference type="NCBI Taxonomy" id="2942628"/>
    <lineage>
        <taxon>Bacteria</taxon>
        <taxon>Pseudomonadati</taxon>
        <taxon>Pseudomonadota</taxon>
        <taxon>Gammaproteobacteria</taxon>
        <taxon>Pseudomonadales</taxon>
        <taxon>Pseudomonadaceae</taxon>
        <taxon>Pseudomonas</taxon>
    </lineage>
</organism>
<name>A0ABT5QDX7_9PSED</name>
<comment type="caution">
    <text evidence="1">The sequence shown here is derived from an EMBL/GenBank/DDBJ whole genome shotgun (WGS) entry which is preliminary data.</text>
</comment>
<dbReference type="Proteomes" id="UP001217610">
    <property type="component" value="Unassembled WGS sequence"/>
</dbReference>
<evidence type="ECO:0000313" key="2">
    <source>
        <dbReference type="Proteomes" id="UP001217610"/>
    </source>
</evidence>
<dbReference type="EMBL" id="JAMDGR010000025">
    <property type="protein sequence ID" value="MDD1151792.1"/>
    <property type="molecule type" value="Genomic_DNA"/>
</dbReference>
<gene>
    <name evidence="1" type="ORF">M5G25_26300</name>
</gene>
<keyword evidence="2" id="KW-1185">Reference proteome</keyword>
<evidence type="ECO:0000313" key="1">
    <source>
        <dbReference type="EMBL" id="MDD1151792.1"/>
    </source>
</evidence>
<dbReference type="RefSeq" id="WP_134928893.1">
    <property type="nucleotide sequence ID" value="NZ_JAMDGR010000025.1"/>
</dbReference>
<reference evidence="1 2" key="1">
    <citation type="submission" date="2022-05" db="EMBL/GenBank/DDBJ databases">
        <title>Novel Pseudomonas spp. Isolated from a Rainbow Trout Aquaculture Facility.</title>
        <authorList>
            <person name="Testerman T."/>
            <person name="Graf J."/>
        </authorList>
    </citation>
    <scope>NUCLEOTIDE SEQUENCE [LARGE SCALE GENOMIC DNA]</scope>
    <source>
        <strain evidence="1 2">ID357</strain>
    </source>
</reference>
<accession>A0ABT5QDX7</accession>
<sequence>MIKVGFVVLEAVLAPIIEPQEPLYSKLVCIDGEDERQLREVISEYVRPYYDSFDTWSKGVISSSILYFFHVGCLPGGVSLESLLVPFDFPQDLRVICSCLIDELAIERRGIDVQEYEYCDELSLVHRLRRNRS</sequence>
<protein>
    <submittedName>
        <fullName evidence="1">Uncharacterized protein</fullName>
    </submittedName>
</protein>